<gene>
    <name evidence="5" type="ORF">Bun01g_08690</name>
    <name evidence="7" type="ORF">CE91St12_09800</name>
    <name evidence="15" type="ORF">DW873_03805</name>
    <name evidence="14" type="ORF">DWW83_10665</name>
    <name evidence="13" type="ORF">DWY92_09530</name>
    <name evidence="12" type="ORF">DXC07_11225</name>
    <name evidence="11" type="ORF">DXC91_11485</name>
    <name evidence="6" type="ORF">ERS852510_03687</name>
    <name evidence="9" type="ORF">GAP48_08635</name>
    <name evidence="8" type="ORF">GAP55_05170</name>
    <name evidence="10" type="ORF">RVH16_02550</name>
</gene>
<dbReference type="SUPFAM" id="SSF56300">
    <property type="entry name" value="Metallo-dependent phosphatases"/>
    <property type="match status" value="1"/>
</dbReference>
<evidence type="ECO:0000313" key="23">
    <source>
        <dbReference type="Proteomes" id="UP000466952"/>
    </source>
</evidence>
<dbReference type="AlphaFoldDB" id="A0A174PQA0"/>
<dbReference type="Pfam" id="PF00149">
    <property type="entry name" value="Metallophos"/>
    <property type="match status" value="1"/>
</dbReference>
<accession>A0A174PQA0</accession>
<dbReference type="Proteomes" id="UP000095766">
    <property type="component" value="Unassembled WGS sequence"/>
</dbReference>
<evidence type="ECO:0000313" key="9">
    <source>
        <dbReference type="EMBL" id="KAB4255432.1"/>
    </source>
</evidence>
<evidence type="ECO:0000313" key="7">
    <source>
        <dbReference type="EMBL" id="GKH12770.1"/>
    </source>
</evidence>
<dbReference type="PANTHER" id="PTHR43143:SF1">
    <property type="entry name" value="SERINE_THREONINE-PROTEIN PHOSPHATASE CPPED1"/>
    <property type="match status" value="1"/>
</dbReference>
<sequence length="471" mass="53937">MNKKNIFYAALLLMAIGAEAKEIKGKVMADGKGLAKVVVTDGTAFALTSEDGSYMIDADEKAHFIYVVTPSGYMAPCNGGTPVFYKTLNENSHDFQLHRWGTVGGKYAMMAAADTQPRGENAFHRLETEAFPDLKQVGFEYMSQNIPAFAIFLGDILWDNLEMFPHIKQEIAKIQIPIYPVIGNHDHDKEVSDDDASAHLYRHFFGPTYYAFNAGKDYYIVLDNILYKGNKKYEVGLNDQQLNWVKSYLQYVPKGAHLFVCMHAPAYFYNENYKLGRVAELLDLFEGYKVDILSGHTHVQCNTQIRNNIREYNIASIGGAWWLWDGIYSKDGTPIGYQVFESGKNGIANYFKSLGHDRDYQFRYYPVGTVPGHEDELCVKVWNWDNRWKVEYYEDGKLKGEMKQYKGMDPDYDFFLQRKAVTEGKDMKERGRQANKNAYFFFSTKPSDKAKKIKIVVTDANGKSYEQSLEH</sequence>
<evidence type="ECO:0000259" key="4">
    <source>
        <dbReference type="Pfam" id="PF16371"/>
    </source>
</evidence>
<dbReference type="EMBL" id="JAWDEU010000002">
    <property type="protein sequence ID" value="MDU0243611.1"/>
    <property type="molecule type" value="Genomic_DNA"/>
</dbReference>
<dbReference type="InterPro" id="IPR029052">
    <property type="entry name" value="Metallo-depent_PP-like"/>
</dbReference>
<feature type="domain" description="Calcineurin-like phosphoesterase" evidence="2">
    <location>
        <begin position="144"/>
        <end position="299"/>
    </location>
</feature>
<dbReference type="Pfam" id="PF16371">
    <property type="entry name" value="MetallophosN"/>
    <property type="match status" value="1"/>
</dbReference>
<dbReference type="Proteomes" id="UP000320533">
    <property type="component" value="Chromosome"/>
</dbReference>
<dbReference type="Proteomes" id="UP001181247">
    <property type="component" value="Unassembled WGS sequence"/>
</dbReference>
<dbReference type="Proteomes" id="UP000466952">
    <property type="component" value="Unassembled WGS sequence"/>
</dbReference>
<dbReference type="InterPro" id="IPR032285">
    <property type="entry name" value="Metallophos_N"/>
</dbReference>
<dbReference type="EMBL" id="BQNL01000001">
    <property type="protein sequence ID" value="GKH12770.1"/>
    <property type="molecule type" value="Genomic_DNA"/>
</dbReference>
<evidence type="ECO:0000313" key="6">
    <source>
        <dbReference type="EMBL" id="CUQ25650.1"/>
    </source>
</evidence>
<dbReference type="KEGG" id="bun:Bun01g_08690"/>
<dbReference type="EMBL" id="QSHA01000002">
    <property type="protein sequence ID" value="RHB76626.1"/>
    <property type="molecule type" value="Genomic_DNA"/>
</dbReference>
<dbReference type="GO" id="GO:0016787">
    <property type="term" value="F:hydrolase activity"/>
    <property type="evidence" value="ECO:0007669"/>
    <property type="project" value="UniProtKB-KW"/>
</dbReference>
<dbReference type="Proteomes" id="UP000286114">
    <property type="component" value="Unassembled WGS sequence"/>
</dbReference>
<evidence type="ECO:0000259" key="3">
    <source>
        <dbReference type="Pfam" id="PF16370"/>
    </source>
</evidence>
<dbReference type="Pfam" id="PF16370">
    <property type="entry name" value="MetallophosC"/>
    <property type="match status" value="1"/>
</dbReference>
<dbReference type="Proteomes" id="UP001055048">
    <property type="component" value="Unassembled WGS sequence"/>
</dbReference>
<dbReference type="RefSeq" id="WP_005833924.1">
    <property type="nucleotide sequence ID" value="NZ_AP019724.1"/>
</dbReference>
<dbReference type="Proteomes" id="UP000487989">
    <property type="component" value="Unassembled WGS sequence"/>
</dbReference>
<dbReference type="EMBL" id="QSRB01000008">
    <property type="protein sequence ID" value="RGK85351.1"/>
    <property type="molecule type" value="Genomic_DNA"/>
</dbReference>
<evidence type="ECO:0000313" key="19">
    <source>
        <dbReference type="Proteomes" id="UP000283680"/>
    </source>
</evidence>
<feature type="domain" description="Calcineurin-like phosphoesterase N-terminal" evidence="4">
    <location>
        <begin position="25"/>
        <end position="97"/>
    </location>
</feature>
<dbReference type="InterPro" id="IPR051918">
    <property type="entry name" value="STPP_CPPED1"/>
</dbReference>
<dbReference type="EMBL" id="AP019724">
    <property type="protein sequence ID" value="BBK86499.1"/>
    <property type="molecule type" value="Genomic_DNA"/>
</dbReference>
<dbReference type="Proteomes" id="UP000260874">
    <property type="component" value="Unassembled WGS sequence"/>
</dbReference>
<name>A0A174PQA0_BACUN</name>
<dbReference type="EMBL" id="WCTR01000003">
    <property type="protein sequence ID" value="KAB4214804.1"/>
    <property type="molecule type" value="Genomic_DNA"/>
</dbReference>
<evidence type="ECO:0000313" key="18">
    <source>
        <dbReference type="Proteomes" id="UP000261295"/>
    </source>
</evidence>
<dbReference type="EMBL" id="WCTJ01000011">
    <property type="protein sequence ID" value="KAB4255432.1"/>
    <property type="molecule type" value="Genomic_DNA"/>
</dbReference>
<evidence type="ECO:0000313" key="14">
    <source>
        <dbReference type="EMBL" id="RGU39476.1"/>
    </source>
</evidence>
<evidence type="ECO:0000313" key="17">
    <source>
        <dbReference type="Proteomes" id="UP000260874"/>
    </source>
</evidence>
<evidence type="ECO:0000313" key="12">
    <source>
        <dbReference type="EMBL" id="RGM55275.1"/>
    </source>
</evidence>
<dbReference type="InterPro" id="IPR032288">
    <property type="entry name" value="Metallophos_C"/>
</dbReference>
<reference evidence="7" key="5">
    <citation type="submission" date="2022-01" db="EMBL/GenBank/DDBJ databases">
        <title>Novel bile acid biosynthetic pathways are enriched in the microbiome of centenarians.</title>
        <authorList>
            <person name="Sato Y."/>
            <person name="Atarashi K."/>
            <person name="Plichta R.D."/>
            <person name="Arai Y."/>
            <person name="Sasajima S."/>
            <person name="Kearney M.S."/>
            <person name="Suda W."/>
            <person name="Takeshita K."/>
            <person name="Sasaki T."/>
            <person name="Okamoto S."/>
            <person name="Skelly N.A."/>
            <person name="Okamura Y."/>
            <person name="Vlamakis H."/>
            <person name="Li Y."/>
            <person name="Tanoue T."/>
            <person name="Takei H."/>
            <person name="Nittono H."/>
            <person name="Narushima S."/>
            <person name="Irie J."/>
            <person name="Itoh H."/>
            <person name="Moriya K."/>
            <person name="Sugiura Y."/>
            <person name="Suematsu M."/>
            <person name="Moritoki N."/>
            <person name="Shibata S."/>
            <person name="Littman R.D."/>
            <person name="Fischbach A.M."/>
            <person name="Uwamino Y."/>
            <person name="Inoue T."/>
            <person name="Honda A."/>
            <person name="Hattori M."/>
            <person name="Murai T."/>
            <person name="Xavier J.R."/>
            <person name="Hirose N."/>
            <person name="Honda K."/>
        </authorList>
    </citation>
    <scope>NUCLEOTIDE SEQUENCE</scope>
    <source>
        <strain evidence="7">CE91-St12</strain>
    </source>
</reference>
<keyword evidence="6" id="KW-0378">Hydrolase</keyword>
<organism evidence="6 16">
    <name type="scientific">Bacteroides uniformis</name>
    <dbReference type="NCBI Taxonomy" id="820"/>
    <lineage>
        <taxon>Bacteria</taxon>
        <taxon>Pseudomonadati</taxon>
        <taxon>Bacteroidota</taxon>
        <taxon>Bacteroidia</taxon>
        <taxon>Bacteroidales</taxon>
        <taxon>Bacteroidaceae</taxon>
        <taxon>Bacteroides</taxon>
    </lineage>
</organism>
<protein>
    <submittedName>
        <fullName evidence="8 10">Phosphoesterase</fullName>
    </submittedName>
    <submittedName>
        <fullName evidence="6">Predicted phosphohydrolases</fullName>
    </submittedName>
    <submittedName>
        <fullName evidence="5">Serine/threonine protein phosphatase</fullName>
    </submittedName>
</protein>
<dbReference type="Gene3D" id="3.60.21.10">
    <property type="match status" value="1"/>
</dbReference>
<evidence type="ECO:0000256" key="1">
    <source>
        <dbReference type="SAM" id="SignalP"/>
    </source>
</evidence>
<dbReference type="Proteomes" id="UP000284022">
    <property type="component" value="Unassembled WGS sequence"/>
</dbReference>
<evidence type="ECO:0000313" key="10">
    <source>
        <dbReference type="EMBL" id="MDU0243611.1"/>
    </source>
</evidence>
<reference evidence="6 16" key="1">
    <citation type="submission" date="2015-09" db="EMBL/GenBank/DDBJ databases">
        <authorList>
            <consortium name="Pathogen Informatics"/>
        </authorList>
    </citation>
    <scope>NUCLEOTIDE SEQUENCE [LARGE SCALE GENOMIC DNA]</scope>
    <source>
        <strain evidence="6 16">2789STDY5834898</strain>
    </source>
</reference>
<evidence type="ECO:0000313" key="21">
    <source>
        <dbReference type="Proteomes" id="UP000286114"/>
    </source>
</evidence>
<reference evidence="17 18" key="2">
    <citation type="submission" date="2018-08" db="EMBL/GenBank/DDBJ databases">
        <title>A genome reference for cultivated species of the human gut microbiota.</title>
        <authorList>
            <person name="Zou Y."/>
            <person name="Xue W."/>
            <person name="Luo G."/>
        </authorList>
    </citation>
    <scope>NUCLEOTIDE SEQUENCE [LARGE SCALE GENOMIC DNA]</scope>
    <source>
        <strain evidence="14 20">AF17-20</strain>
        <strain evidence="13 19">AF28-11</strain>
        <strain evidence="15 21">AM39-1</strain>
        <strain evidence="12 18">OM07-9</strain>
        <strain evidence="11 17">TF09-22</strain>
    </source>
</reference>
<evidence type="ECO:0000313" key="5">
    <source>
        <dbReference type="EMBL" id="BBK86499.1"/>
    </source>
</evidence>
<dbReference type="EMBL" id="QSTL01000009">
    <property type="protein sequence ID" value="RGM55275.1"/>
    <property type="molecule type" value="Genomic_DNA"/>
</dbReference>
<reference evidence="10" key="6">
    <citation type="submission" date="2023-10" db="EMBL/GenBank/DDBJ databases">
        <title>Genome of Potential pathogenic bacteria in Crohn's disease.</title>
        <authorList>
            <person name="Rodriguez-Palacios A."/>
        </authorList>
    </citation>
    <scope>NUCLEOTIDE SEQUENCE</scope>
    <source>
        <strain evidence="10">CavFT-hAR50</strain>
    </source>
</reference>
<evidence type="ECO:0000313" key="15">
    <source>
        <dbReference type="EMBL" id="RHB76626.1"/>
    </source>
</evidence>
<feature type="chain" id="PRO_5041525117" evidence="1">
    <location>
        <begin position="21"/>
        <end position="471"/>
    </location>
</feature>
<evidence type="ECO:0000313" key="11">
    <source>
        <dbReference type="EMBL" id="RGK85351.1"/>
    </source>
</evidence>
<keyword evidence="1" id="KW-0732">Signal</keyword>
<evidence type="ECO:0000313" key="24">
    <source>
        <dbReference type="Proteomes" id="UP000487989"/>
    </source>
</evidence>
<evidence type="ECO:0000313" key="16">
    <source>
        <dbReference type="Proteomes" id="UP000095766"/>
    </source>
</evidence>
<reference evidence="5 22" key="4">
    <citation type="submission" date="2019-06" db="EMBL/GenBank/DDBJ databases">
        <title>Complete genome sequence of Bacteroides uniformis NBRC 113350.</title>
        <authorList>
            <person name="Miura T."/>
            <person name="Furukawa M."/>
            <person name="Shimamura M."/>
            <person name="Ohyama Y."/>
            <person name="Yamazoe A."/>
            <person name="Kawasaki H."/>
        </authorList>
    </citation>
    <scope>NUCLEOTIDE SEQUENCE [LARGE SCALE GENOMIC DNA]</scope>
    <source>
        <strain evidence="5 22">NBRC 113350</strain>
    </source>
</reference>
<evidence type="ECO:0000313" key="22">
    <source>
        <dbReference type="Proteomes" id="UP000320533"/>
    </source>
</evidence>
<dbReference type="Proteomes" id="UP000283680">
    <property type="component" value="Unassembled WGS sequence"/>
</dbReference>
<dbReference type="EMBL" id="CZAO01000022">
    <property type="protein sequence ID" value="CUQ25650.1"/>
    <property type="molecule type" value="Genomic_DNA"/>
</dbReference>
<dbReference type="EMBL" id="QRXV01000009">
    <property type="protein sequence ID" value="RGU39476.1"/>
    <property type="molecule type" value="Genomic_DNA"/>
</dbReference>
<dbReference type="Proteomes" id="UP000261295">
    <property type="component" value="Unassembled WGS sequence"/>
</dbReference>
<evidence type="ECO:0000313" key="20">
    <source>
        <dbReference type="Proteomes" id="UP000284022"/>
    </source>
</evidence>
<evidence type="ECO:0000259" key="2">
    <source>
        <dbReference type="Pfam" id="PF00149"/>
    </source>
</evidence>
<feature type="domain" description="Calcineurin-like phosphoesterase C-terminal" evidence="3">
    <location>
        <begin position="311"/>
        <end position="465"/>
    </location>
</feature>
<dbReference type="InterPro" id="IPR004843">
    <property type="entry name" value="Calcineurin-like_PHP"/>
</dbReference>
<feature type="signal peptide" evidence="1">
    <location>
        <begin position="1"/>
        <end position="20"/>
    </location>
</feature>
<evidence type="ECO:0000313" key="8">
    <source>
        <dbReference type="EMBL" id="KAB4214804.1"/>
    </source>
</evidence>
<dbReference type="PANTHER" id="PTHR43143">
    <property type="entry name" value="METALLOPHOSPHOESTERASE, CALCINEURIN SUPERFAMILY"/>
    <property type="match status" value="1"/>
</dbReference>
<proteinExistence type="predicted"/>
<dbReference type="EMBL" id="QRTH01000004">
    <property type="protein sequence ID" value="RGQ51407.1"/>
    <property type="molecule type" value="Genomic_DNA"/>
</dbReference>
<evidence type="ECO:0000313" key="13">
    <source>
        <dbReference type="EMBL" id="RGQ51407.1"/>
    </source>
</evidence>
<reference evidence="23 24" key="3">
    <citation type="journal article" date="2019" name="Nat. Med.">
        <title>A library of human gut bacterial isolates paired with longitudinal multiomics data enables mechanistic microbiome research.</title>
        <authorList>
            <person name="Poyet M."/>
            <person name="Groussin M."/>
            <person name="Gibbons S.M."/>
            <person name="Avila-Pacheco J."/>
            <person name="Jiang X."/>
            <person name="Kearney S.M."/>
            <person name="Perrotta A.R."/>
            <person name="Berdy B."/>
            <person name="Zhao S."/>
            <person name="Lieberman T.D."/>
            <person name="Swanson P.K."/>
            <person name="Smith M."/>
            <person name="Roesemann S."/>
            <person name="Alexander J.E."/>
            <person name="Rich S.A."/>
            <person name="Livny J."/>
            <person name="Vlamakis H."/>
            <person name="Clish C."/>
            <person name="Bullock K."/>
            <person name="Deik A."/>
            <person name="Scott J."/>
            <person name="Pierce K.A."/>
            <person name="Xavier R.J."/>
            <person name="Alm E.J."/>
        </authorList>
    </citation>
    <scope>NUCLEOTIDE SEQUENCE [LARGE SCALE GENOMIC DNA]</scope>
    <source>
        <strain evidence="8 23">BIOML-A11</strain>
        <strain evidence="9 24">BIOML-A3</strain>
    </source>
</reference>